<proteinExistence type="predicted"/>
<sequence>MAGTRIFDEVHVGNFHGQRGRQRVCLAQRRSPESLALNVSSFPAETARDLPPARQHGAPISWPSPTTSTSLYCAVYGDELHLTIPRDLRQTLPATPDLVVDLPRTERADGVPGCLDRVHAHDVNNLKVGPLGDHEILLMGCDDGDVIAYYTHQLEREATRAGSTRGGVPRGAVKPFFHENVGISAWGLAIHKVSRLIATGTNFREVIVFQPGIAIGIDSNAERRCDDECDRGAFVDPLSSKTQLYTPVGTLRFGEADGGLADHYRRMNTRMRLSLGSRGHNVPSIDFLSDERGEASMVVAVDINGKLWALDLTTAETLESPPIEEPQVEHWNSDEDEIESRGWGVVCVSADAFKMVSTPQEALGVPQMTDAFKVRTDSRSQRSQSLEITSSITDVRENSPIHPPQLSAMLRPSPTTESFDDMLELESDESPSTSEVEDDALEQKRVFVLSLLKDHNSDGKYALRRPADVPDLTDRNWVAGMTEILESESWRQDTRVRKWIEETENSVKEQERGDTTSRSDTNALQYFFELPAEVRHRFNNWHEIVAAPLLQPVPGQSPPAAGFALPESPQVMRARDGTTAIIRMNNYDIELLPPNPEALSTICRGFAQQRMRSAFVEAFLDNYDRLNMYHVIAELSLLVVASQKGRVGLFTLTRLEDCFSKKTAPILMFRLDLILPLCSHEGDYRPMRPLLGMAVAPLQGRGPCGAVQRKIWRLVLHYTDHSVLSYELKRDEGDGLVVF</sequence>
<dbReference type="STRING" id="503106.A0A218ZGX0"/>
<reference evidence="2 3" key="1">
    <citation type="submission" date="2017-04" db="EMBL/GenBank/DDBJ databases">
        <title>Draft genome sequence of Marssonina coronaria NL1: causal agent of apple blotch.</title>
        <authorList>
            <person name="Cheng Q."/>
        </authorList>
    </citation>
    <scope>NUCLEOTIDE SEQUENCE [LARGE SCALE GENOMIC DNA]</scope>
    <source>
        <strain evidence="2 3">NL1</strain>
    </source>
</reference>
<name>A0A218ZGX0_9HELO</name>
<dbReference type="InParanoid" id="A0A218ZGX0"/>
<dbReference type="OrthoDB" id="5591786at2759"/>
<dbReference type="EMBL" id="MZNU01000022">
    <property type="protein sequence ID" value="OWP07004.1"/>
    <property type="molecule type" value="Genomic_DNA"/>
</dbReference>
<dbReference type="InterPro" id="IPR014839">
    <property type="entry name" value="Crt10"/>
</dbReference>
<keyword evidence="3" id="KW-1185">Reference proteome</keyword>
<protein>
    <submittedName>
        <fullName evidence="2">Uncharacterized protein</fullName>
    </submittedName>
</protein>
<gene>
    <name evidence="2" type="ORF">B2J93_7738</name>
</gene>
<dbReference type="AlphaFoldDB" id="A0A218ZGX0"/>
<comment type="caution">
    <text evidence="2">The sequence shown here is derived from an EMBL/GenBank/DDBJ whole genome shotgun (WGS) entry which is preliminary data.</text>
</comment>
<evidence type="ECO:0000256" key="1">
    <source>
        <dbReference type="SAM" id="MobiDB-lite"/>
    </source>
</evidence>
<organism evidence="2 3">
    <name type="scientific">Diplocarpon coronariae</name>
    <dbReference type="NCBI Taxonomy" id="2795749"/>
    <lineage>
        <taxon>Eukaryota</taxon>
        <taxon>Fungi</taxon>
        <taxon>Dikarya</taxon>
        <taxon>Ascomycota</taxon>
        <taxon>Pezizomycotina</taxon>
        <taxon>Leotiomycetes</taxon>
        <taxon>Helotiales</taxon>
        <taxon>Drepanopezizaceae</taxon>
        <taxon>Diplocarpon</taxon>
    </lineage>
</organism>
<evidence type="ECO:0000313" key="3">
    <source>
        <dbReference type="Proteomes" id="UP000242519"/>
    </source>
</evidence>
<dbReference type="Proteomes" id="UP000242519">
    <property type="component" value="Unassembled WGS sequence"/>
</dbReference>
<feature type="region of interest" description="Disordered" evidence="1">
    <location>
        <begin position="396"/>
        <end position="416"/>
    </location>
</feature>
<evidence type="ECO:0000313" key="2">
    <source>
        <dbReference type="EMBL" id="OWP07004.1"/>
    </source>
</evidence>
<accession>A0A218ZGX0</accession>
<dbReference type="Pfam" id="PF08728">
    <property type="entry name" value="CRT10"/>
    <property type="match status" value="1"/>
</dbReference>